<dbReference type="Pfam" id="PF00249">
    <property type="entry name" value="Myb_DNA-binding"/>
    <property type="match status" value="2"/>
</dbReference>
<dbReference type="EMBL" id="CP097504">
    <property type="protein sequence ID" value="URD91399.1"/>
    <property type="molecule type" value="Genomic_DNA"/>
</dbReference>
<feature type="domain" description="Myb-like" evidence="7">
    <location>
        <begin position="67"/>
        <end position="117"/>
    </location>
</feature>
<dbReference type="PANTHER" id="PTHR10641">
    <property type="entry name" value="MYB FAMILY TRANSCRIPTION FACTOR"/>
    <property type="match status" value="1"/>
</dbReference>
<evidence type="ECO:0000256" key="4">
    <source>
        <dbReference type="ARBA" id="ARBA00023125"/>
    </source>
</evidence>
<dbReference type="PROSITE" id="PS51294">
    <property type="entry name" value="HTH_MYB"/>
    <property type="match status" value="2"/>
</dbReference>
<protein>
    <submittedName>
        <fullName evidence="9">Uncharacterized protein</fullName>
    </submittedName>
</protein>
<keyword evidence="4" id="KW-0238">DNA-binding</keyword>
<evidence type="ECO:0000313" key="9">
    <source>
        <dbReference type="EMBL" id="URD91399.1"/>
    </source>
</evidence>
<evidence type="ECO:0000256" key="2">
    <source>
        <dbReference type="ARBA" id="ARBA00022737"/>
    </source>
</evidence>
<comment type="subcellular location">
    <subcellularLocation>
        <location evidence="1">Nucleus</location>
    </subcellularLocation>
</comment>
<dbReference type="InterPro" id="IPR001005">
    <property type="entry name" value="SANT/Myb"/>
</dbReference>
<accession>A0A9E7F7Y7</accession>
<dbReference type="AlphaFoldDB" id="A0A9E7F7Y7"/>
<evidence type="ECO:0000259" key="8">
    <source>
        <dbReference type="PROSITE" id="PS51294"/>
    </source>
</evidence>
<evidence type="ECO:0000313" key="10">
    <source>
        <dbReference type="Proteomes" id="UP001055439"/>
    </source>
</evidence>
<keyword evidence="3" id="KW-0805">Transcription regulation</keyword>
<proteinExistence type="predicted"/>
<keyword evidence="5" id="KW-0804">Transcription</keyword>
<name>A0A9E7F7Y7_9LILI</name>
<gene>
    <name evidence="9" type="ORF">MUK42_28022</name>
</gene>
<evidence type="ECO:0000259" key="7">
    <source>
        <dbReference type="PROSITE" id="PS50090"/>
    </source>
</evidence>
<dbReference type="InterPro" id="IPR017930">
    <property type="entry name" value="Myb_dom"/>
</dbReference>
<keyword evidence="10" id="KW-1185">Reference proteome</keyword>
<dbReference type="GO" id="GO:0003677">
    <property type="term" value="F:DNA binding"/>
    <property type="evidence" value="ECO:0007669"/>
    <property type="project" value="UniProtKB-KW"/>
</dbReference>
<dbReference type="OrthoDB" id="2143914at2759"/>
<feature type="domain" description="HTH myb-type" evidence="8">
    <location>
        <begin position="14"/>
        <end position="66"/>
    </location>
</feature>
<feature type="domain" description="Myb-like" evidence="7">
    <location>
        <begin position="14"/>
        <end position="66"/>
    </location>
</feature>
<keyword evidence="2" id="KW-0677">Repeat</keyword>
<dbReference type="InterPro" id="IPR015495">
    <property type="entry name" value="Myb_TF_plants"/>
</dbReference>
<feature type="domain" description="HTH myb-type" evidence="8">
    <location>
        <begin position="67"/>
        <end position="121"/>
    </location>
</feature>
<dbReference type="PROSITE" id="PS50090">
    <property type="entry name" value="MYB_LIKE"/>
    <property type="match status" value="2"/>
</dbReference>
<dbReference type="FunFam" id="1.10.10.60:FF:000001">
    <property type="entry name" value="MYB-related transcription factor"/>
    <property type="match status" value="1"/>
</dbReference>
<dbReference type="Proteomes" id="UP001055439">
    <property type="component" value="Chromosome 2"/>
</dbReference>
<dbReference type="GO" id="GO:0005634">
    <property type="term" value="C:nucleus"/>
    <property type="evidence" value="ECO:0007669"/>
    <property type="project" value="UniProtKB-SubCell"/>
</dbReference>
<dbReference type="Gene3D" id="1.10.10.60">
    <property type="entry name" value="Homeodomain-like"/>
    <property type="match status" value="2"/>
</dbReference>
<evidence type="ECO:0000256" key="1">
    <source>
        <dbReference type="ARBA" id="ARBA00004123"/>
    </source>
</evidence>
<dbReference type="CDD" id="cd00167">
    <property type="entry name" value="SANT"/>
    <property type="match status" value="2"/>
</dbReference>
<dbReference type="InterPro" id="IPR009057">
    <property type="entry name" value="Homeodomain-like_sf"/>
</dbReference>
<dbReference type="PANTHER" id="PTHR10641:SF1399">
    <property type="entry name" value="TRANSCRIPTION FACTOR MYB53"/>
    <property type="match status" value="1"/>
</dbReference>
<sequence length="308" mass="34216">MEHGRMGRSPCCDGNDLKKGSWTSEEDQKLIQFIQNHGHGSWKTLPKLAGLNRCCKSCRLRWTNYLRPDIKRGKLSPEEKNTILHLHSIHGNRWSTIAAHLPGRTDNDIKNFWNSLKKKKPICTNADPMTHRTSTQLFASLLHHLALASHKDIMETSSWDEHGGHLQPEAVKLAKLQLLDYLLQSATPVVTSGSSNMNCPGSIIISEMEPMELANTPMPWPTSLPSPCPSPLFGSPSLHHNLPGTSCSFEHPLVNDMKGEDMMTSMVCSPTLPPLHDASWGNEAVCSTPSYGVAPSFWPDDPLCDWLS</sequence>
<dbReference type="SUPFAM" id="SSF46689">
    <property type="entry name" value="Homeodomain-like"/>
    <property type="match status" value="1"/>
</dbReference>
<evidence type="ECO:0000256" key="3">
    <source>
        <dbReference type="ARBA" id="ARBA00023015"/>
    </source>
</evidence>
<evidence type="ECO:0000256" key="6">
    <source>
        <dbReference type="ARBA" id="ARBA00023242"/>
    </source>
</evidence>
<reference evidence="9" key="1">
    <citation type="submission" date="2022-05" db="EMBL/GenBank/DDBJ databases">
        <title>The Musa troglodytarum L. genome provides insights into the mechanism of non-climacteric behaviour and enrichment of carotenoids.</title>
        <authorList>
            <person name="Wang J."/>
        </authorList>
    </citation>
    <scope>NUCLEOTIDE SEQUENCE</scope>
    <source>
        <tissue evidence="9">Leaf</tissue>
    </source>
</reference>
<organism evidence="9 10">
    <name type="scientific">Musa troglodytarum</name>
    <name type="common">fe'i banana</name>
    <dbReference type="NCBI Taxonomy" id="320322"/>
    <lineage>
        <taxon>Eukaryota</taxon>
        <taxon>Viridiplantae</taxon>
        <taxon>Streptophyta</taxon>
        <taxon>Embryophyta</taxon>
        <taxon>Tracheophyta</taxon>
        <taxon>Spermatophyta</taxon>
        <taxon>Magnoliopsida</taxon>
        <taxon>Liliopsida</taxon>
        <taxon>Zingiberales</taxon>
        <taxon>Musaceae</taxon>
        <taxon>Musa</taxon>
    </lineage>
</organism>
<dbReference type="SMART" id="SM00717">
    <property type="entry name" value="SANT"/>
    <property type="match status" value="2"/>
</dbReference>
<evidence type="ECO:0000256" key="5">
    <source>
        <dbReference type="ARBA" id="ARBA00023163"/>
    </source>
</evidence>
<keyword evidence="6" id="KW-0539">Nucleus</keyword>